<evidence type="ECO:0000313" key="1">
    <source>
        <dbReference type="EMBL" id="KYP68490.1"/>
    </source>
</evidence>
<dbReference type="EMBL" id="CM003606">
    <property type="protein sequence ID" value="KYP68490.1"/>
    <property type="molecule type" value="Genomic_DNA"/>
</dbReference>
<dbReference type="Proteomes" id="UP000075243">
    <property type="component" value="Chromosome 4"/>
</dbReference>
<dbReference type="AlphaFoldDB" id="A0A151TN94"/>
<organism evidence="1 2">
    <name type="scientific">Cajanus cajan</name>
    <name type="common">Pigeon pea</name>
    <name type="synonym">Cajanus indicus</name>
    <dbReference type="NCBI Taxonomy" id="3821"/>
    <lineage>
        <taxon>Eukaryota</taxon>
        <taxon>Viridiplantae</taxon>
        <taxon>Streptophyta</taxon>
        <taxon>Embryophyta</taxon>
        <taxon>Tracheophyta</taxon>
        <taxon>Spermatophyta</taxon>
        <taxon>Magnoliopsida</taxon>
        <taxon>eudicotyledons</taxon>
        <taxon>Gunneridae</taxon>
        <taxon>Pentapetalae</taxon>
        <taxon>rosids</taxon>
        <taxon>fabids</taxon>
        <taxon>Fabales</taxon>
        <taxon>Fabaceae</taxon>
        <taxon>Papilionoideae</taxon>
        <taxon>50 kb inversion clade</taxon>
        <taxon>NPAAA clade</taxon>
        <taxon>indigoferoid/millettioid clade</taxon>
        <taxon>Phaseoleae</taxon>
        <taxon>Cajanus</taxon>
    </lineage>
</organism>
<protein>
    <submittedName>
        <fullName evidence="1">Uncharacterized protein</fullName>
    </submittedName>
</protein>
<sequence>MAESVGKHFVASHFFRLAFESQAEPIRKLRMELRRYLLRHGYLSEQKEWREVAAKYGLLNLESNTH</sequence>
<dbReference type="PANTHER" id="PTHR34468">
    <property type="entry name" value="MICROTUBULE-ASSOCIATED FUTSCH-LIKE PROTEIN"/>
    <property type="match status" value="1"/>
</dbReference>
<dbReference type="OMA" id="HEYLWEQ"/>
<dbReference type="Gramene" id="C.cajan_21482.t">
    <property type="protein sequence ID" value="C.cajan_21482.t"/>
    <property type="gene ID" value="C.cajan_21482"/>
</dbReference>
<name>A0A151TN94_CAJCA</name>
<reference evidence="1 2" key="1">
    <citation type="journal article" date="2012" name="Nat. Biotechnol.">
        <title>Draft genome sequence of pigeonpea (Cajanus cajan), an orphan legume crop of resource-poor farmers.</title>
        <authorList>
            <person name="Varshney R.K."/>
            <person name="Chen W."/>
            <person name="Li Y."/>
            <person name="Bharti A.K."/>
            <person name="Saxena R.K."/>
            <person name="Schlueter J.A."/>
            <person name="Donoghue M.T."/>
            <person name="Azam S."/>
            <person name="Fan G."/>
            <person name="Whaley A.M."/>
            <person name="Farmer A.D."/>
            <person name="Sheridan J."/>
            <person name="Iwata A."/>
            <person name="Tuteja R."/>
            <person name="Penmetsa R.V."/>
            <person name="Wu W."/>
            <person name="Upadhyaya H.D."/>
            <person name="Yang S.P."/>
            <person name="Shah T."/>
            <person name="Saxena K.B."/>
            <person name="Michael T."/>
            <person name="McCombie W.R."/>
            <person name="Yang B."/>
            <person name="Zhang G."/>
            <person name="Yang H."/>
            <person name="Wang J."/>
            <person name="Spillane C."/>
            <person name="Cook D.R."/>
            <person name="May G.D."/>
            <person name="Xu X."/>
            <person name="Jackson S.A."/>
        </authorList>
    </citation>
    <scope>NUCLEOTIDE SEQUENCE [LARGE SCALE GENOMIC DNA]</scope>
    <source>
        <strain evidence="2">cv. Asha</strain>
    </source>
</reference>
<gene>
    <name evidence="1" type="ORF">KK1_022117</name>
</gene>
<accession>A0A151TN94</accession>
<keyword evidence="2" id="KW-1185">Reference proteome</keyword>
<dbReference type="PANTHER" id="PTHR34468:SF3">
    <property type="entry name" value="OS03G0288900 PROTEIN"/>
    <property type="match status" value="1"/>
</dbReference>
<evidence type="ECO:0000313" key="2">
    <source>
        <dbReference type="Proteomes" id="UP000075243"/>
    </source>
</evidence>
<proteinExistence type="predicted"/>